<dbReference type="RefSeq" id="WP_133701375.1">
    <property type="nucleotide sequence ID" value="NZ_SNXS01000003.1"/>
</dbReference>
<dbReference type="InterPro" id="IPR052563">
    <property type="entry name" value="FliK"/>
</dbReference>
<feature type="region of interest" description="Disordered" evidence="1">
    <location>
        <begin position="462"/>
        <end position="505"/>
    </location>
</feature>
<dbReference type="PANTHER" id="PTHR37533">
    <property type="entry name" value="FLAGELLAR HOOK-LENGTH CONTROL PROTEIN"/>
    <property type="match status" value="1"/>
</dbReference>
<dbReference type="CDD" id="cd17470">
    <property type="entry name" value="T3SS_Flik_C"/>
    <property type="match status" value="1"/>
</dbReference>
<keyword evidence="3" id="KW-0966">Cell projection</keyword>
<sequence length="517" mass="50855">MTINSSSIPSLAQTAARSGTLLAGLGADVGAAKRPGQNFAQLLGSVTQLPAAPTKPPLPERPPMPRVEVEPPPREPDVPRSTEPVPVAPDRAPAQAERSANAAAAKSDSPSATGAKPAVKTVNAPANAAAKAKAPTAAAKTPGQTDAAATDKASAAADDAVAGELSRRTTKTGATDDAGLAAVMLTAATPEPTTASLSARDAGLPGATGAEPDAAAAVSVSPDAAADPGSLASLMPSVAQAVFGQAAVGAASANGSVKADASASPVTTGDATSPLPGAELAAASTPAGAAARTKAEPVAADPAQQASIASTQRTESTALASAAQESAKSLAIDAKPQVGAASFGQMLQAATAAAPTGPNGAQASAPSTPVTVSSPLHEPGFAPEMATRLTLLASEGVQKAQLHLNPAEMGPVSVQIQLDGQQAQVEFHAQHAATREVLERSLPELAAALRDAGMTLSGGGVFQQQRDAQQDDQAKNQGARQGTTGIGDDSGALDNPGLAMGQQAGRRTQIGVLDMYA</sequence>
<evidence type="ECO:0000256" key="1">
    <source>
        <dbReference type="SAM" id="MobiDB-lite"/>
    </source>
</evidence>
<protein>
    <submittedName>
        <fullName evidence="3">Flagellar hook-length control protein FliK</fullName>
    </submittedName>
</protein>
<dbReference type="Pfam" id="PF02120">
    <property type="entry name" value="Flg_hook"/>
    <property type="match status" value="1"/>
</dbReference>
<feature type="region of interest" description="Disordered" evidence="1">
    <location>
        <begin position="257"/>
        <end position="312"/>
    </location>
</feature>
<feature type="compositionally biased region" description="Low complexity" evidence="1">
    <location>
        <begin position="92"/>
        <end position="162"/>
    </location>
</feature>
<feature type="region of interest" description="Disordered" evidence="1">
    <location>
        <begin position="42"/>
        <end position="227"/>
    </location>
</feature>
<evidence type="ECO:0000259" key="2">
    <source>
        <dbReference type="Pfam" id="PF02120"/>
    </source>
</evidence>
<evidence type="ECO:0000313" key="4">
    <source>
        <dbReference type="Proteomes" id="UP000295361"/>
    </source>
</evidence>
<dbReference type="AlphaFoldDB" id="A0A4R6QNV8"/>
<dbReference type="Gene3D" id="3.30.750.140">
    <property type="match status" value="1"/>
</dbReference>
<feature type="compositionally biased region" description="Pro residues" evidence="1">
    <location>
        <begin position="53"/>
        <end position="65"/>
    </location>
</feature>
<feature type="compositionally biased region" description="Basic and acidic residues" evidence="1">
    <location>
        <begin position="67"/>
        <end position="80"/>
    </location>
</feature>
<dbReference type="InterPro" id="IPR021136">
    <property type="entry name" value="Flagellar_hook_control-like_C"/>
</dbReference>
<dbReference type="OrthoDB" id="9157214at2"/>
<dbReference type="InterPro" id="IPR038610">
    <property type="entry name" value="FliK-like_C_sf"/>
</dbReference>
<feature type="compositionally biased region" description="Low complexity" evidence="1">
    <location>
        <begin position="205"/>
        <end position="227"/>
    </location>
</feature>
<dbReference type="Proteomes" id="UP000295361">
    <property type="component" value="Unassembled WGS sequence"/>
</dbReference>
<evidence type="ECO:0000313" key="3">
    <source>
        <dbReference type="EMBL" id="TDP71612.1"/>
    </source>
</evidence>
<keyword evidence="4" id="KW-1185">Reference proteome</keyword>
<feature type="compositionally biased region" description="Low complexity" evidence="1">
    <location>
        <begin position="278"/>
        <end position="292"/>
    </location>
</feature>
<feature type="compositionally biased region" description="Low complexity" evidence="1">
    <location>
        <begin position="354"/>
        <end position="375"/>
    </location>
</feature>
<reference evidence="3 4" key="1">
    <citation type="submission" date="2019-03" db="EMBL/GenBank/DDBJ databases">
        <title>Genomic Encyclopedia of Type Strains, Phase IV (KMG-IV): sequencing the most valuable type-strain genomes for metagenomic binning, comparative biology and taxonomic classification.</title>
        <authorList>
            <person name="Goeker M."/>
        </authorList>
    </citation>
    <scope>NUCLEOTIDE SEQUENCE [LARGE SCALE GENOMIC DNA]</scope>
    <source>
        <strain evidence="3 4">DSM 16998</strain>
    </source>
</reference>
<feature type="region of interest" description="Disordered" evidence="1">
    <location>
        <begin position="354"/>
        <end position="381"/>
    </location>
</feature>
<feature type="domain" description="Flagellar hook-length control protein-like C-terminal" evidence="2">
    <location>
        <begin position="391"/>
        <end position="469"/>
    </location>
</feature>
<gene>
    <name evidence="3" type="ORF">DES47_103594</name>
</gene>
<comment type="caution">
    <text evidence="3">The sequence shown here is derived from an EMBL/GenBank/DDBJ whole genome shotgun (WGS) entry which is preliminary data.</text>
</comment>
<proteinExistence type="predicted"/>
<dbReference type="PANTHER" id="PTHR37533:SF2">
    <property type="entry name" value="FLAGELLAR HOOK-LENGTH CONTROL PROTEIN"/>
    <property type="match status" value="1"/>
</dbReference>
<dbReference type="EMBL" id="SNXS01000003">
    <property type="protein sequence ID" value="TDP71612.1"/>
    <property type="molecule type" value="Genomic_DNA"/>
</dbReference>
<keyword evidence="3" id="KW-0282">Flagellum</keyword>
<keyword evidence="3" id="KW-0969">Cilium</keyword>
<organism evidence="3 4">
    <name type="scientific">Roseateles toxinivorans</name>
    <dbReference type="NCBI Taxonomy" id="270368"/>
    <lineage>
        <taxon>Bacteria</taxon>
        <taxon>Pseudomonadati</taxon>
        <taxon>Pseudomonadota</taxon>
        <taxon>Betaproteobacteria</taxon>
        <taxon>Burkholderiales</taxon>
        <taxon>Sphaerotilaceae</taxon>
        <taxon>Roseateles</taxon>
    </lineage>
</organism>
<name>A0A4R6QNV8_9BURK</name>
<accession>A0A4R6QNV8</accession>
<dbReference type="InParanoid" id="A0A4R6QNV8"/>